<evidence type="ECO:0000256" key="4">
    <source>
        <dbReference type="SAM" id="MobiDB-lite"/>
    </source>
</evidence>
<protein>
    <submittedName>
        <fullName evidence="6">Eukaryotic translation initiation factor 4 gamma</fullName>
    </submittedName>
</protein>
<dbReference type="InterPro" id="IPR016024">
    <property type="entry name" value="ARM-type_fold"/>
</dbReference>
<dbReference type="AlphaFoldDB" id="A0A9Q0R5S7"/>
<dbReference type="SMART" id="SM00543">
    <property type="entry name" value="MIF4G"/>
    <property type="match status" value="1"/>
</dbReference>
<name>A0A9Q0R5S7_ANAIG</name>
<dbReference type="Proteomes" id="UP001149090">
    <property type="component" value="Unassembled WGS sequence"/>
</dbReference>
<feature type="compositionally biased region" description="Low complexity" evidence="4">
    <location>
        <begin position="454"/>
        <end position="463"/>
    </location>
</feature>
<proteinExistence type="inferred from homology"/>
<evidence type="ECO:0000313" key="7">
    <source>
        <dbReference type="Proteomes" id="UP001149090"/>
    </source>
</evidence>
<dbReference type="Gene3D" id="1.25.40.180">
    <property type="match status" value="1"/>
</dbReference>
<dbReference type="PANTHER" id="PTHR23253:SF9">
    <property type="entry name" value="EUKARYOTIC TRANSLATION INITIATION FACTOR 4 GAMMA 2"/>
    <property type="match status" value="1"/>
</dbReference>
<dbReference type="GO" id="GO:0016281">
    <property type="term" value="C:eukaryotic translation initiation factor 4F complex"/>
    <property type="evidence" value="ECO:0007669"/>
    <property type="project" value="TreeGrafter"/>
</dbReference>
<comment type="similarity">
    <text evidence="1">Belongs to the eukaryotic initiation factor 4G family.</text>
</comment>
<evidence type="ECO:0000259" key="5">
    <source>
        <dbReference type="SMART" id="SM00543"/>
    </source>
</evidence>
<keyword evidence="2 6" id="KW-0396">Initiation factor</keyword>
<keyword evidence="3" id="KW-0648">Protein biosynthesis</keyword>
<dbReference type="EMBL" id="JAPDFW010000116">
    <property type="protein sequence ID" value="KAJ5068367.1"/>
    <property type="molecule type" value="Genomic_DNA"/>
</dbReference>
<feature type="region of interest" description="Disordered" evidence="4">
    <location>
        <begin position="1"/>
        <end position="21"/>
    </location>
</feature>
<feature type="compositionally biased region" description="Basic residues" evidence="4">
    <location>
        <begin position="1"/>
        <end position="19"/>
    </location>
</feature>
<accession>A0A9Q0R5S7</accession>
<evidence type="ECO:0000256" key="1">
    <source>
        <dbReference type="ARBA" id="ARBA00005775"/>
    </source>
</evidence>
<dbReference type="SUPFAM" id="SSF48371">
    <property type="entry name" value="ARM repeat"/>
    <property type="match status" value="1"/>
</dbReference>
<feature type="domain" description="MIF4G" evidence="5">
    <location>
        <begin position="67"/>
        <end position="283"/>
    </location>
</feature>
<dbReference type="PANTHER" id="PTHR23253">
    <property type="entry name" value="EUKARYOTIC TRANSLATION INITIATION FACTOR 4 GAMMA"/>
    <property type="match status" value="1"/>
</dbReference>
<organism evidence="6 7">
    <name type="scientific">Anaeramoeba ignava</name>
    <name type="common">Anaerobic marine amoeba</name>
    <dbReference type="NCBI Taxonomy" id="1746090"/>
    <lineage>
        <taxon>Eukaryota</taxon>
        <taxon>Metamonada</taxon>
        <taxon>Anaeramoebidae</taxon>
        <taxon>Anaeramoeba</taxon>
    </lineage>
</organism>
<dbReference type="GO" id="GO:0003729">
    <property type="term" value="F:mRNA binding"/>
    <property type="evidence" value="ECO:0007669"/>
    <property type="project" value="TreeGrafter"/>
</dbReference>
<gene>
    <name evidence="6" type="ORF">M0811_12350</name>
</gene>
<dbReference type="GO" id="GO:0003743">
    <property type="term" value="F:translation initiation factor activity"/>
    <property type="evidence" value="ECO:0007669"/>
    <property type="project" value="UniProtKB-KW"/>
</dbReference>
<evidence type="ECO:0000313" key="6">
    <source>
        <dbReference type="EMBL" id="KAJ5068367.1"/>
    </source>
</evidence>
<sequence length="480" mass="57571">MEEIKHKMKMNNHVSHHPKNFSIPPSFAKRQTYYERNKFKEIIHSDNPWKATLEEDETEPQTLDDKIKEYRSLLNKLADQNFERILKKFIKIPINNLDELNNIIELFFQKAINEQLYSELYSKFASSLNKELKTTFDDPDPRKKGQITFKIQLLRKCRSLYEKSRSLFKQDSSDKNKEEKRKDRRNTLGNARFIGELYRQEMIKVYIIYQCLDELFDDIQDDSIETACQLLMTVGPKLLISEYQNSDKSKTNQNKFKKKKVVRNYEKRIKEMIKNESLTPRVRYRLMKEKPIEQENNSNQKIKEFIQHFREKNRDTPNFFKNILKQVSFQQIFCSICDFIFDSKESADYVSYYLDLIQDSKEIIKPNSKEAIIQETKNLKNIIINSPKAYEFFGDIIREMINDDFVEGTVIKEVLELFDKENSLRSKIPDFVDILLFYENYNENDDYNEDENQNENQNQNQNENENESPLIQFIPKKYLD</sequence>
<feature type="region of interest" description="Disordered" evidence="4">
    <location>
        <begin position="445"/>
        <end position="469"/>
    </location>
</feature>
<dbReference type="Pfam" id="PF02854">
    <property type="entry name" value="MIF4G"/>
    <property type="match status" value="1"/>
</dbReference>
<keyword evidence="7" id="KW-1185">Reference proteome</keyword>
<dbReference type="InterPro" id="IPR003890">
    <property type="entry name" value="MIF4G-like_typ-3"/>
</dbReference>
<dbReference type="OrthoDB" id="514777at2759"/>
<comment type="caution">
    <text evidence="6">The sequence shown here is derived from an EMBL/GenBank/DDBJ whole genome shotgun (WGS) entry which is preliminary data.</text>
</comment>
<reference evidence="6" key="1">
    <citation type="submission" date="2022-10" db="EMBL/GenBank/DDBJ databases">
        <title>Novel sulphate-reducing endosymbionts in the free-living metamonad Anaeramoeba.</title>
        <authorList>
            <person name="Jerlstrom-Hultqvist J."/>
            <person name="Cepicka I."/>
            <person name="Gallot-Lavallee L."/>
            <person name="Salas-Leiva D."/>
            <person name="Curtis B.A."/>
            <person name="Zahonova K."/>
            <person name="Pipaliya S."/>
            <person name="Dacks J."/>
            <person name="Roger A.J."/>
        </authorList>
    </citation>
    <scope>NUCLEOTIDE SEQUENCE</scope>
    <source>
        <strain evidence="6">BMAN</strain>
    </source>
</reference>
<evidence type="ECO:0000256" key="2">
    <source>
        <dbReference type="ARBA" id="ARBA00022540"/>
    </source>
</evidence>
<evidence type="ECO:0000256" key="3">
    <source>
        <dbReference type="ARBA" id="ARBA00022917"/>
    </source>
</evidence>